<protein>
    <submittedName>
        <fullName evidence="4">Isochorismatase family protein</fullName>
    </submittedName>
</protein>
<dbReference type="AlphaFoldDB" id="A0A6A5VGK8"/>
<dbReference type="SUPFAM" id="SSF52499">
    <property type="entry name" value="Isochorismatase-like hydrolases"/>
    <property type="match status" value="1"/>
</dbReference>
<evidence type="ECO:0000259" key="3">
    <source>
        <dbReference type="Pfam" id="PF00857"/>
    </source>
</evidence>
<dbReference type="InterPro" id="IPR000868">
    <property type="entry name" value="Isochorismatase-like_dom"/>
</dbReference>
<evidence type="ECO:0000256" key="2">
    <source>
        <dbReference type="ARBA" id="ARBA00022801"/>
    </source>
</evidence>
<gene>
    <name evidence="4" type="ORF">BU23DRAFT_555214</name>
</gene>
<dbReference type="CDD" id="cd00431">
    <property type="entry name" value="cysteine_hydrolases"/>
    <property type="match status" value="1"/>
</dbReference>
<sequence>MTSTTPPNPSRKSLIGHAPNFWLHHSTHGFDLTHPPSPSTPITTPRLTLQTTSVPITIDPAKSALVIIDMQNFFLSEALGRVRGAGHAACEKLVEYAIPAARKAGMRVVWLNWGLTQEDLSTMPPGVTRCFGFYSVPHDQDFGEDDGLSIAAPGANAVGVDRFGKERAGYGKDAMYHGLGASMGPITLEDGEEVDAGNLLYLDSWNADIYPPLKALVSPSDALISKNRMSGLWGSETPFQKFLEEQGVKTLLFAGINTDQCVGGTLTDAFSRGYDCVLLRDGCGTTSPEEAQRSWEWNAERSYGFCTSCEEAAVGVGKMEGKE</sequence>
<feature type="domain" description="Isochorismatase-like" evidence="3">
    <location>
        <begin position="201"/>
        <end position="296"/>
    </location>
</feature>
<dbReference type="PANTHER" id="PTHR43540">
    <property type="entry name" value="PEROXYUREIDOACRYLATE/UREIDOACRYLATE AMIDOHYDROLASE-RELATED"/>
    <property type="match status" value="1"/>
</dbReference>
<dbReference type="EMBL" id="ML976687">
    <property type="protein sequence ID" value="KAF1972417.1"/>
    <property type="molecule type" value="Genomic_DNA"/>
</dbReference>
<comment type="similarity">
    <text evidence="1">Belongs to the isochorismatase family.</text>
</comment>
<dbReference type="Gene3D" id="3.40.50.850">
    <property type="entry name" value="Isochorismatase-like"/>
    <property type="match status" value="1"/>
</dbReference>
<dbReference type="Pfam" id="PF00857">
    <property type="entry name" value="Isochorismatase"/>
    <property type="match status" value="1"/>
</dbReference>
<proteinExistence type="inferred from homology"/>
<evidence type="ECO:0000313" key="4">
    <source>
        <dbReference type="EMBL" id="KAF1972417.1"/>
    </source>
</evidence>
<evidence type="ECO:0000256" key="1">
    <source>
        <dbReference type="ARBA" id="ARBA00006336"/>
    </source>
</evidence>
<dbReference type="Proteomes" id="UP000800036">
    <property type="component" value="Unassembled WGS sequence"/>
</dbReference>
<keyword evidence="2" id="KW-0378">Hydrolase</keyword>
<dbReference type="PANTHER" id="PTHR43540:SF9">
    <property type="entry name" value="FAMILY HYDROLASE, PUTATIVE (AFU_ORTHOLOGUE AFUA_2G08700)-RELATED"/>
    <property type="match status" value="1"/>
</dbReference>
<dbReference type="InterPro" id="IPR050272">
    <property type="entry name" value="Isochorismatase-like_hydrls"/>
</dbReference>
<evidence type="ECO:0000313" key="5">
    <source>
        <dbReference type="Proteomes" id="UP000800036"/>
    </source>
</evidence>
<organism evidence="4 5">
    <name type="scientific">Bimuria novae-zelandiae CBS 107.79</name>
    <dbReference type="NCBI Taxonomy" id="1447943"/>
    <lineage>
        <taxon>Eukaryota</taxon>
        <taxon>Fungi</taxon>
        <taxon>Dikarya</taxon>
        <taxon>Ascomycota</taxon>
        <taxon>Pezizomycotina</taxon>
        <taxon>Dothideomycetes</taxon>
        <taxon>Pleosporomycetidae</taxon>
        <taxon>Pleosporales</taxon>
        <taxon>Massarineae</taxon>
        <taxon>Didymosphaeriaceae</taxon>
        <taxon>Bimuria</taxon>
    </lineage>
</organism>
<dbReference type="GO" id="GO:0016787">
    <property type="term" value="F:hydrolase activity"/>
    <property type="evidence" value="ECO:0007669"/>
    <property type="project" value="UniProtKB-KW"/>
</dbReference>
<keyword evidence="5" id="KW-1185">Reference proteome</keyword>
<accession>A0A6A5VGK8</accession>
<dbReference type="OrthoDB" id="167809at2759"/>
<dbReference type="InterPro" id="IPR036380">
    <property type="entry name" value="Isochorismatase-like_sf"/>
</dbReference>
<reference evidence="4" key="1">
    <citation type="journal article" date="2020" name="Stud. Mycol.">
        <title>101 Dothideomycetes genomes: a test case for predicting lifestyles and emergence of pathogens.</title>
        <authorList>
            <person name="Haridas S."/>
            <person name="Albert R."/>
            <person name="Binder M."/>
            <person name="Bloem J."/>
            <person name="Labutti K."/>
            <person name="Salamov A."/>
            <person name="Andreopoulos B."/>
            <person name="Baker S."/>
            <person name="Barry K."/>
            <person name="Bills G."/>
            <person name="Bluhm B."/>
            <person name="Cannon C."/>
            <person name="Castanera R."/>
            <person name="Culley D."/>
            <person name="Daum C."/>
            <person name="Ezra D."/>
            <person name="Gonzalez J."/>
            <person name="Henrissat B."/>
            <person name="Kuo A."/>
            <person name="Liang C."/>
            <person name="Lipzen A."/>
            <person name="Lutzoni F."/>
            <person name="Magnuson J."/>
            <person name="Mondo S."/>
            <person name="Nolan M."/>
            <person name="Ohm R."/>
            <person name="Pangilinan J."/>
            <person name="Park H.-J."/>
            <person name="Ramirez L."/>
            <person name="Alfaro M."/>
            <person name="Sun H."/>
            <person name="Tritt A."/>
            <person name="Yoshinaga Y."/>
            <person name="Zwiers L.-H."/>
            <person name="Turgeon B."/>
            <person name="Goodwin S."/>
            <person name="Spatafora J."/>
            <person name="Crous P."/>
            <person name="Grigoriev I."/>
        </authorList>
    </citation>
    <scope>NUCLEOTIDE SEQUENCE</scope>
    <source>
        <strain evidence="4">CBS 107.79</strain>
    </source>
</reference>
<name>A0A6A5VGK8_9PLEO</name>